<evidence type="ECO:0000256" key="8">
    <source>
        <dbReference type="ARBA" id="ARBA00022833"/>
    </source>
</evidence>
<evidence type="ECO:0000256" key="6">
    <source>
        <dbReference type="ARBA" id="ARBA00022729"/>
    </source>
</evidence>
<name>A0AAF5PZ29_WUCBA</name>
<organism evidence="15 16">
    <name type="scientific">Wuchereria bancrofti</name>
    <dbReference type="NCBI Taxonomy" id="6293"/>
    <lineage>
        <taxon>Eukaryota</taxon>
        <taxon>Metazoa</taxon>
        <taxon>Ecdysozoa</taxon>
        <taxon>Nematoda</taxon>
        <taxon>Chromadorea</taxon>
        <taxon>Rhabditida</taxon>
        <taxon>Spirurina</taxon>
        <taxon>Spiruromorpha</taxon>
        <taxon>Filarioidea</taxon>
        <taxon>Onchocercidae</taxon>
        <taxon>Wuchereria</taxon>
    </lineage>
</organism>
<dbReference type="PROSITE" id="PS52035">
    <property type="entry name" value="PEPTIDASE_M14"/>
    <property type="match status" value="1"/>
</dbReference>
<keyword evidence="4" id="KW-0645">Protease</keyword>
<feature type="signal peptide" evidence="13">
    <location>
        <begin position="1"/>
        <end position="23"/>
    </location>
</feature>
<dbReference type="InterPro" id="IPR057247">
    <property type="entry name" value="CARBOXYPEPT_ZN_2"/>
</dbReference>
<dbReference type="InterPro" id="IPR036990">
    <property type="entry name" value="M14A-like_propep"/>
</dbReference>
<dbReference type="PANTHER" id="PTHR11705:SF54">
    <property type="entry name" value="SHKT DOMAIN-CONTAINING PROTEIN"/>
    <property type="match status" value="1"/>
</dbReference>
<protein>
    <recommendedName>
        <fullName evidence="11">Zinc carboxypeptidase A 1</fullName>
    </recommendedName>
</protein>
<evidence type="ECO:0000256" key="7">
    <source>
        <dbReference type="ARBA" id="ARBA00022801"/>
    </source>
</evidence>
<dbReference type="PRINTS" id="PR00765">
    <property type="entry name" value="CRBOXYPTASEA"/>
</dbReference>
<evidence type="ECO:0000256" key="9">
    <source>
        <dbReference type="ARBA" id="ARBA00023049"/>
    </source>
</evidence>
<dbReference type="SMART" id="SM00631">
    <property type="entry name" value="Zn_pept"/>
    <property type="match status" value="1"/>
</dbReference>
<dbReference type="PANTHER" id="PTHR11705">
    <property type="entry name" value="PROTEASE FAMILY M14 CARBOXYPEPTIDASE A,B"/>
    <property type="match status" value="1"/>
</dbReference>
<feature type="domain" description="Peptidase M14" evidence="14">
    <location>
        <begin position="158"/>
        <end position="472"/>
    </location>
</feature>
<dbReference type="PROSITE" id="PS00133">
    <property type="entry name" value="CARBOXYPEPT_ZN_2"/>
    <property type="match status" value="1"/>
</dbReference>
<dbReference type="CDD" id="cd03860">
    <property type="entry name" value="M14_CP_A-B_like"/>
    <property type="match status" value="1"/>
</dbReference>
<dbReference type="InterPro" id="IPR000834">
    <property type="entry name" value="Peptidase_M14"/>
</dbReference>
<dbReference type="GO" id="GO:0004181">
    <property type="term" value="F:metallocarboxypeptidase activity"/>
    <property type="evidence" value="ECO:0007669"/>
    <property type="project" value="InterPro"/>
</dbReference>
<evidence type="ECO:0000256" key="12">
    <source>
        <dbReference type="PROSITE-ProRule" id="PRU01379"/>
    </source>
</evidence>
<evidence type="ECO:0000256" key="3">
    <source>
        <dbReference type="ARBA" id="ARBA00022645"/>
    </source>
</evidence>
<keyword evidence="8" id="KW-0862">Zinc</keyword>
<keyword evidence="3" id="KW-0121">Carboxypeptidase</keyword>
<evidence type="ECO:0000256" key="2">
    <source>
        <dbReference type="ARBA" id="ARBA00005988"/>
    </source>
</evidence>
<reference evidence="15" key="1">
    <citation type="submission" date="2015-03" db="EMBL/GenBank/DDBJ databases">
        <title>Wuchereria bancrofti Genome Sequencing Papua New Guinea Strain.</title>
        <authorList>
            <person name="Small S.T."/>
            <person name="Serre D."/>
            <person name="Zimmerman P.A."/>
        </authorList>
    </citation>
    <scope>NUCLEOTIDE SEQUENCE [LARGE SCALE GENOMIC DNA]</scope>
    <source>
        <strain evidence="15">pt0022</strain>
    </source>
</reference>
<feature type="active site" description="Proton donor/acceptor" evidence="12">
    <location>
        <position position="436"/>
    </location>
</feature>
<dbReference type="GO" id="GO:0008270">
    <property type="term" value="F:zinc ion binding"/>
    <property type="evidence" value="ECO:0007669"/>
    <property type="project" value="InterPro"/>
</dbReference>
<dbReference type="SUPFAM" id="SSF54897">
    <property type="entry name" value="Protease propeptides/inhibitors"/>
    <property type="match status" value="1"/>
</dbReference>
<dbReference type="Gene3D" id="3.30.70.340">
    <property type="entry name" value="Metallocarboxypeptidase-like"/>
    <property type="match status" value="1"/>
</dbReference>
<keyword evidence="6 13" id="KW-0732">Signal</keyword>
<comment type="cofactor">
    <cofactor evidence="1">
        <name>Zn(2+)</name>
        <dbReference type="ChEBI" id="CHEBI:29105"/>
    </cofactor>
</comment>
<evidence type="ECO:0000313" key="15">
    <source>
        <dbReference type="Proteomes" id="UP000093561"/>
    </source>
</evidence>
<dbReference type="Proteomes" id="UP000093561">
    <property type="component" value="Unassembled WGS sequence"/>
</dbReference>
<sequence length="603" mass="70097">MIERYLMRISISIFLLLLSNTSALIKGDLSDSQKYKVVRIVPEYKRQLAIINDLFYESTESQLNFWRAPTGIGQAVDIMLQSSMIHSLANFLKQNNITFEIIINDVEKLIYEREGQPRKSNSQNYATATAFNSIMESFMKRQKDVNLIENKAKYDFGDYHSYDTIISWLNEIEHFYPNIAEVFTIGQTYEGRNIKGIKIGNPIDKTNKRIIWIDAGIHAREWASIHTALYFIDQLISQYGFDSQITSYIDTLNFYIVPVVNPDGYEYSRSDLRPRTRFWRKNRGKKVCFKDRWHRERCCNGVDLNRNFDFYWGETGSSSHICSETYHGSAPFSEPETRAIRDKLLSAEMFGKVDAFITLHTYSQMWIYPFGHQRRSFPKDVKDLEKVGKKAVKAVENLYGTKFRLGTGADILYPSSGGSDDWAKSKAGVKFVYLLELRPGENDFDGFLLDRRQLIPTGRETWAGVRVVIDAIMRSKKVRSANLFLKSDYNGTKDITRISTFHFSLQHPKKFVTTVSPLMKTSIDAVKSQSLMVSSRPINYNYRLEKLRQRHSIIRHKFSHQFQNRICADISPWCMNWIRISPNVCLTAVTYMQQQCIRSCRFC</sequence>
<keyword evidence="9" id="KW-0482">Metalloprotease</keyword>
<dbReference type="SUPFAM" id="SSF53187">
    <property type="entry name" value="Zn-dependent exopeptidases"/>
    <property type="match status" value="1"/>
</dbReference>
<evidence type="ECO:0000259" key="14">
    <source>
        <dbReference type="PROSITE" id="PS52035"/>
    </source>
</evidence>
<dbReference type="InterPro" id="IPR003146">
    <property type="entry name" value="M14A_act_pep"/>
</dbReference>
<dbReference type="WBParaSite" id="mrna-Wban_07700">
    <property type="protein sequence ID" value="mrna-Wban_07700"/>
    <property type="gene ID" value="Wban_07700"/>
</dbReference>
<proteinExistence type="inferred from homology"/>
<evidence type="ECO:0000256" key="1">
    <source>
        <dbReference type="ARBA" id="ARBA00001947"/>
    </source>
</evidence>
<dbReference type="AlphaFoldDB" id="A0AAF5PZ29"/>
<reference evidence="15" key="2">
    <citation type="journal article" date="2016" name="Mol. Ecol.">
        <title>Population genomics of the filarial nematode parasite Wuchereria bancrofti from mosquitoes.</title>
        <authorList>
            <person name="Small S.T."/>
            <person name="Reimer L.J."/>
            <person name="Tisch D.J."/>
            <person name="King C.L."/>
            <person name="Christensen B.M."/>
            <person name="Siba P.M."/>
            <person name="Kazura J.W."/>
            <person name="Serre D."/>
            <person name="Zimmerman P.A."/>
        </authorList>
    </citation>
    <scope>NUCLEOTIDE SEQUENCE</scope>
    <source>
        <strain evidence="15">pt0022</strain>
    </source>
</reference>
<reference evidence="16" key="3">
    <citation type="submission" date="2024-02" db="UniProtKB">
        <authorList>
            <consortium name="WormBaseParasite"/>
        </authorList>
    </citation>
    <scope>IDENTIFICATION</scope>
    <source>
        <strain evidence="16">pt0022</strain>
    </source>
</reference>
<evidence type="ECO:0000256" key="11">
    <source>
        <dbReference type="ARBA" id="ARBA00069039"/>
    </source>
</evidence>
<keyword evidence="5" id="KW-0479">Metal-binding</keyword>
<comment type="similarity">
    <text evidence="2 12">Belongs to the peptidase M14 family.</text>
</comment>
<evidence type="ECO:0000256" key="13">
    <source>
        <dbReference type="SAM" id="SignalP"/>
    </source>
</evidence>
<dbReference type="FunFam" id="3.30.70.340:FF:000002">
    <property type="entry name" value="Carboxypeptidase A"/>
    <property type="match status" value="1"/>
</dbReference>
<keyword evidence="7" id="KW-0378">Hydrolase</keyword>
<evidence type="ECO:0000256" key="10">
    <source>
        <dbReference type="ARBA" id="ARBA00023157"/>
    </source>
</evidence>
<evidence type="ECO:0000313" key="16">
    <source>
        <dbReference type="WBParaSite" id="mrna-Wban_07700"/>
    </source>
</evidence>
<dbReference type="Pfam" id="PF00246">
    <property type="entry name" value="Peptidase_M14"/>
    <property type="match status" value="1"/>
</dbReference>
<dbReference type="Pfam" id="PF02244">
    <property type="entry name" value="Propep_M14"/>
    <property type="match status" value="1"/>
</dbReference>
<dbReference type="Gene3D" id="3.40.630.10">
    <property type="entry name" value="Zn peptidases"/>
    <property type="match status" value="1"/>
</dbReference>
<evidence type="ECO:0000256" key="5">
    <source>
        <dbReference type="ARBA" id="ARBA00022723"/>
    </source>
</evidence>
<dbReference type="FunFam" id="3.40.630.10:FF:000070">
    <property type="entry name" value="Putative carboxypeptidase suro-1"/>
    <property type="match status" value="1"/>
</dbReference>
<dbReference type="GO" id="GO:0005615">
    <property type="term" value="C:extracellular space"/>
    <property type="evidence" value="ECO:0007669"/>
    <property type="project" value="TreeGrafter"/>
</dbReference>
<accession>A0AAF5PZ29</accession>
<evidence type="ECO:0000256" key="4">
    <source>
        <dbReference type="ARBA" id="ARBA00022670"/>
    </source>
</evidence>
<keyword evidence="10" id="KW-1015">Disulfide bond</keyword>
<dbReference type="GO" id="GO:0006508">
    <property type="term" value="P:proteolysis"/>
    <property type="evidence" value="ECO:0007669"/>
    <property type="project" value="UniProtKB-KW"/>
</dbReference>
<feature type="chain" id="PRO_5042260236" description="Zinc carboxypeptidase A 1" evidence="13">
    <location>
        <begin position="24"/>
        <end position="603"/>
    </location>
</feature>